<gene>
    <name evidence="3" type="ORF">CIK62_13500</name>
</gene>
<dbReference type="Proteomes" id="UP000217720">
    <property type="component" value="Unassembled WGS sequence"/>
</dbReference>
<evidence type="ECO:0000313" key="3">
    <source>
        <dbReference type="EMBL" id="PCC49410.1"/>
    </source>
</evidence>
<accession>A0A2A3ZCN8</accession>
<protein>
    <recommendedName>
        <fullName evidence="2">Phage FDXHR zinc binding domain-containing protein</fullName>
    </recommendedName>
</protein>
<name>A0A2A3ZCN8_BREAU</name>
<dbReference type="Pfam" id="PF24071">
    <property type="entry name" value="Phage_zn_bind_3"/>
    <property type="match status" value="1"/>
</dbReference>
<evidence type="ECO:0000259" key="2">
    <source>
        <dbReference type="Pfam" id="PF24071"/>
    </source>
</evidence>
<proteinExistence type="predicted"/>
<evidence type="ECO:0000313" key="4">
    <source>
        <dbReference type="Proteomes" id="UP000217720"/>
    </source>
</evidence>
<dbReference type="RefSeq" id="WP_096160829.1">
    <property type="nucleotide sequence ID" value="NZ_NRGO01000015.1"/>
</dbReference>
<reference evidence="3 4" key="1">
    <citation type="journal article" date="2017" name="Elife">
        <title>Extensive horizontal gene transfer in cheese-associated bacteria.</title>
        <authorList>
            <person name="Bonham K.S."/>
            <person name="Wolfe B.E."/>
            <person name="Dutton R.J."/>
        </authorList>
    </citation>
    <scope>NUCLEOTIDE SEQUENCE [LARGE SCALE GENOMIC DNA]</scope>
    <source>
        <strain evidence="3 4">900_6</strain>
    </source>
</reference>
<dbReference type="AlphaFoldDB" id="A0A2A3ZCN8"/>
<evidence type="ECO:0000256" key="1">
    <source>
        <dbReference type="SAM" id="MobiDB-lite"/>
    </source>
</evidence>
<comment type="caution">
    <text evidence="3">The sequence shown here is derived from an EMBL/GenBank/DDBJ whole genome shotgun (WGS) entry which is preliminary data.</text>
</comment>
<dbReference type="InterPro" id="IPR058158">
    <property type="entry name" value="Phage_zn-bd_3"/>
</dbReference>
<feature type="region of interest" description="Disordered" evidence="1">
    <location>
        <begin position="41"/>
        <end position="67"/>
    </location>
</feature>
<dbReference type="EMBL" id="NRGO01000015">
    <property type="protein sequence ID" value="PCC49410.1"/>
    <property type="molecule type" value="Genomic_DNA"/>
</dbReference>
<sequence>MNVGQKIIIGGRTAEVIKVRKTAPVAVVRFGDGSTDLHWFGAEPSAPAQDLHPAPKTRSEGSPGTDTQHVAEVVPIRSGDEEPSVTCGVCRKSWTGHRPEHCTVCHETFGGTWTGDKHRVGSYSDPGDPRRCLDPAEAGLRLTSRGLWARPLDRDTLPAER</sequence>
<organism evidence="3 4">
    <name type="scientific">Brevibacterium aurantiacum</name>
    <dbReference type="NCBI Taxonomy" id="273384"/>
    <lineage>
        <taxon>Bacteria</taxon>
        <taxon>Bacillati</taxon>
        <taxon>Actinomycetota</taxon>
        <taxon>Actinomycetes</taxon>
        <taxon>Micrococcales</taxon>
        <taxon>Brevibacteriaceae</taxon>
        <taxon>Brevibacterium</taxon>
    </lineage>
</organism>
<feature type="domain" description="Phage FDXHR zinc binding" evidence="2">
    <location>
        <begin position="85"/>
        <end position="138"/>
    </location>
</feature>